<feature type="domain" description="5'-Nucleotidase C-terminal" evidence="10">
    <location>
        <begin position="340"/>
        <end position="510"/>
    </location>
</feature>
<keyword evidence="5 8" id="KW-0732">Signal</keyword>
<dbReference type="AlphaFoldDB" id="A0A5S6Q8B7"/>
<dbReference type="GO" id="GO:0005886">
    <property type="term" value="C:plasma membrane"/>
    <property type="evidence" value="ECO:0007669"/>
    <property type="project" value="TreeGrafter"/>
</dbReference>
<dbReference type="Proteomes" id="UP000046395">
    <property type="component" value="Unassembled WGS sequence"/>
</dbReference>
<evidence type="ECO:0000313" key="11">
    <source>
        <dbReference type="Proteomes" id="UP000046395"/>
    </source>
</evidence>
<feature type="domain" description="Calcineurin-like phosphoesterase" evidence="9">
    <location>
        <begin position="25"/>
        <end position="238"/>
    </location>
</feature>
<feature type="chain" id="PRO_5024468667" description="5'-nucleotidase" evidence="8">
    <location>
        <begin position="22"/>
        <end position="590"/>
    </location>
</feature>
<dbReference type="SUPFAM" id="SSF55816">
    <property type="entry name" value="5'-nucleotidase (syn. UDP-sugar hydrolase), C-terminal domain"/>
    <property type="match status" value="1"/>
</dbReference>
<feature type="signal peptide" evidence="8">
    <location>
        <begin position="1"/>
        <end position="21"/>
    </location>
</feature>
<evidence type="ECO:0000256" key="8">
    <source>
        <dbReference type="RuleBase" id="RU362119"/>
    </source>
</evidence>
<evidence type="ECO:0000259" key="10">
    <source>
        <dbReference type="Pfam" id="PF02872"/>
    </source>
</evidence>
<evidence type="ECO:0000313" key="12">
    <source>
        <dbReference type="WBParaSite" id="TMUE_1000003546.1"/>
    </source>
</evidence>
<comment type="catalytic activity">
    <reaction evidence="1">
        <text>a ribonucleoside 5'-phosphate + H2O = a ribonucleoside + phosphate</text>
        <dbReference type="Rhea" id="RHEA:12484"/>
        <dbReference type="ChEBI" id="CHEBI:15377"/>
        <dbReference type="ChEBI" id="CHEBI:18254"/>
        <dbReference type="ChEBI" id="CHEBI:43474"/>
        <dbReference type="ChEBI" id="CHEBI:58043"/>
        <dbReference type="EC" id="3.1.3.5"/>
    </reaction>
</comment>
<dbReference type="GO" id="GO:0046872">
    <property type="term" value="F:metal ion binding"/>
    <property type="evidence" value="ECO:0007669"/>
    <property type="project" value="UniProtKB-KW"/>
</dbReference>
<evidence type="ECO:0000256" key="4">
    <source>
        <dbReference type="ARBA" id="ARBA00022723"/>
    </source>
</evidence>
<keyword evidence="6 8" id="KW-0547">Nucleotide-binding</keyword>
<evidence type="ECO:0000256" key="1">
    <source>
        <dbReference type="ARBA" id="ARBA00000815"/>
    </source>
</evidence>
<evidence type="ECO:0000259" key="9">
    <source>
        <dbReference type="Pfam" id="PF00149"/>
    </source>
</evidence>
<dbReference type="Pfam" id="PF02872">
    <property type="entry name" value="5_nucleotid_C"/>
    <property type="match status" value="1"/>
</dbReference>
<organism evidence="11 12">
    <name type="scientific">Trichuris muris</name>
    <name type="common">Mouse whipworm</name>
    <dbReference type="NCBI Taxonomy" id="70415"/>
    <lineage>
        <taxon>Eukaryota</taxon>
        <taxon>Metazoa</taxon>
        <taxon>Ecdysozoa</taxon>
        <taxon>Nematoda</taxon>
        <taxon>Enoplea</taxon>
        <taxon>Dorylaimia</taxon>
        <taxon>Trichinellida</taxon>
        <taxon>Trichuridae</taxon>
        <taxon>Trichuris</taxon>
    </lineage>
</organism>
<dbReference type="GO" id="GO:0008253">
    <property type="term" value="F:5'-nucleotidase activity"/>
    <property type="evidence" value="ECO:0007669"/>
    <property type="project" value="UniProtKB-EC"/>
</dbReference>
<dbReference type="PRINTS" id="PR01607">
    <property type="entry name" value="APYRASEFAMLY"/>
</dbReference>
<dbReference type="InterPro" id="IPR008334">
    <property type="entry name" value="5'-Nucleotdase_C"/>
</dbReference>
<evidence type="ECO:0000256" key="5">
    <source>
        <dbReference type="ARBA" id="ARBA00022729"/>
    </source>
</evidence>
<dbReference type="GO" id="GO:0006196">
    <property type="term" value="P:AMP catabolic process"/>
    <property type="evidence" value="ECO:0007669"/>
    <property type="project" value="TreeGrafter"/>
</dbReference>
<dbReference type="FunFam" id="3.60.21.10:FF:000020">
    <property type="entry name" value="NT5E isoform 4"/>
    <property type="match status" value="1"/>
</dbReference>
<evidence type="ECO:0000256" key="2">
    <source>
        <dbReference type="ARBA" id="ARBA00006654"/>
    </source>
</evidence>
<dbReference type="PROSITE" id="PS00786">
    <property type="entry name" value="5_NUCLEOTIDASE_2"/>
    <property type="match status" value="1"/>
</dbReference>
<dbReference type="Gene3D" id="3.90.780.10">
    <property type="entry name" value="5'-Nucleotidase, C-terminal domain"/>
    <property type="match status" value="1"/>
</dbReference>
<keyword evidence="7 8" id="KW-0378">Hydrolase</keyword>
<dbReference type="SUPFAM" id="SSF56300">
    <property type="entry name" value="Metallo-dependent phosphatases"/>
    <property type="match status" value="1"/>
</dbReference>
<dbReference type="InterPro" id="IPR004843">
    <property type="entry name" value="Calcineurin-like_PHP"/>
</dbReference>
<dbReference type="InterPro" id="IPR006146">
    <property type="entry name" value="5'-Nucleotdase_CS"/>
</dbReference>
<dbReference type="InterPro" id="IPR029052">
    <property type="entry name" value="Metallo-depent_PP-like"/>
</dbReference>
<keyword evidence="11" id="KW-1185">Reference proteome</keyword>
<accession>A0A5S6Q8B7</accession>
<dbReference type="CDD" id="cd07409">
    <property type="entry name" value="MPP_CD73_N"/>
    <property type="match status" value="1"/>
</dbReference>
<dbReference type="PANTHER" id="PTHR11575:SF24">
    <property type="entry name" value="5'-NUCLEOTIDASE"/>
    <property type="match status" value="1"/>
</dbReference>
<dbReference type="Gene3D" id="3.60.21.10">
    <property type="match status" value="1"/>
</dbReference>
<keyword evidence="4" id="KW-0479">Metal-binding</keyword>
<evidence type="ECO:0000256" key="3">
    <source>
        <dbReference type="ARBA" id="ARBA00012643"/>
    </source>
</evidence>
<evidence type="ECO:0000256" key="7">
    <source>
        <dbReference type="ARBA" id="ARBA00022801"/>
    </source>
</evidence>
<evidence type="ECO:0000256" key="6">
    <source>
        <dbReference type="ARBA" id="ARBA00022741"/>
    </source>
</evidence>
<dbReference type="STRING" id="70415.A0A5S6Q8B7"/>
<dbReference type="FunFam" id="3.90.780.10:FF:000001">
    <property type="entry name" value="NT5E isoform 3"/>
    <property type="match status" value="1"/>
</dbReference>
<dbReference type="Pfam" id="PF00149">
    <property type="entry name" value="Metallophos"/>
    <property type="match status" value="1"/>
</dbReference>
<proteinExistence type="inferred from homology"/>
<dbReference type="EC" id="3.1.3.5" evidence="3"/>
<dbReference type="WBParaSite" id="TMUE_1000003546.1">
    <property type="protein sequence ID" value="TMUE_1000003546.1"/>
    <property type="gene ID" value="WBGene00289333"/>
</dbReference>
<protein>
    <recommendedName>
        <fullName evidence="3">5'-nucleotidase</fullName>
        <ecNumber evidence="3">3.1.3.5</ecNumber>
    </recommendedName>
</protein>
<name>A0A5S6Q8B7_TRIMR</name>
<dbReference type="GO" id="GO:0000166">
    <property type="term" value="F:nucleotide binding"/>
    <property type="evidence" value="ECO:0007669"/>
    <property type="project" value="UniProtKB-KW"/>
</dbReference>
<comment type="similarity">
    <text evidence="2 8">Belongs to the 5'-nucleotidase family.</text>
</comment>
<dbReference type="PANTHER" id="PTHR11575">
    <property type="entry name" value="5'-NUCLEOTIDASE-RELATED"/>
    <property type="match status" value="1"/>
</dbReference>
<reference evidence="12" key="1">
    <citation type="submission" date="2019-12" db="UniProtKB">
        <authorList>
            <consortium name="WormBaseParasite"/>
        </authorList>
    </citation>
    <scope>IDENTIFICATION</scope>
</reference>
<dbReference type="InterPro" id="IPR006179">
    <property type="entry name" value="5_nucleotidase/apyrase"/>
</dbReference>
<sequence length="590" mass="65842">MRFDSLPHAALLSALVGLTFGLNLTLLHTNDVHSRYHPVNSRIQPCSEAELRANECWGGVARRMTAVNQFRKTEKNVLLLDAGDQFQGTLWYVIFKHEPIAAVMNMLKYDAMTVGNHEFDDGDEALKSFVEKLNFPVVTSNIEIEGTAVHGMIKKEVVMEIDGQKVGILGCVILETPDLSNPDNVTFREEIPTLTERARLLREKGVNVIILLSHSGIENDRKICRAVPGIDVIIGGHTNTFLYTGTPPSREIAEGPYPEVYNNSGEPCLVVSDYAFGKYLGHLKVQFDDDGRAVTWGGNPILLDNNFPEDPAVLEVIQTYEKHLDEFRKAVIGSSFVSLDGTAISCRIGECNLGNLITDASVSLFQPSSVSEIPDGSWTTCAISIINAGTLRNFMKQEPGEITLEDAYTIAPFTSEIILIQIQGKYLLEAFEHSVKDFTYEGRHGKFLQVSGVRVVYDMSQPNGNRVKSLMLLCQRCRTPKYEPIDLNATYNVATKAYMYEGGDGYQMLKNGILLKNSGVIESEAGIRYFKKNSPVSIGLQNRISFADSKYLKEVCGSRVTEFLNYAYMQQRYCQGTRVQHYPLLRLLDN</sequence>
<dbReference type="InterPro" id="IPR036907">
    <property type="entry name" value="5'-Nucleotdase_C_sf"/>
</dbReference>